<dbReference type="CDD" id="cd01648">
    <property type="entry name" value="TERT"/>
    <property type="match status" value="1"/>
</dbReference>
<dbReference type="Pfam" id="PF11474">
    <property type="entry name" value="TEN_TERT"/>
    <property type="match status" value="1"/>
</dbReference>
<keyword evidence="1" id="KW-0695">RNA-directed DNA polymerase</keyword>
<organism evidence="3 4">
    <name type="scientific">Romanomermis culicivorax</name>
    <name type="common">Nematode worm</name>
    <dbReference type="NCBI Taxonomy" id="13658"/>
    <lineage>
        <taxon>Eukaryota</taxon>
        <taxon>Metazoa</taxon>
        <taxon>Ecdysozoa</taxon>
        <taxon>Nematoda</taxon>
        <taxon>Enoplea</taxon>
        <taxon>Dorylaimia</taxon>
        <taxon>Mermithida</taxon>
        <taxon>Mermithoidea</taxon>
        <taxon>Mermithidae</taxon>
        <taxon>Romanomermis</taxon>
    </lineage>
</organism>
<dbReference type="EC" id="2.7.7.49" evidence="1"/>
<dbReference type="GO" id="GO:0000333">
    <property type="term" value="C:telomerase catalytic core complex"/>
    <property type="evidence" value="ECO:0007669"/>
    <property type="project" value="TreeGrafter"/>
</dbReference>
<dbReference type="InterPro" id="IPR003545">
    <property type="entry name" value="Telomerase_RT"/>
</dbReference>
<dbReference type="GO" id="GO:0046872">
    <property type="term" value="F:metal ion binding"/>
    <property type="evidence" value="ECO:0007669"/>
    <property type="project" value="UniProtKB-KW"/>
</dbReference>
<comment type="catalytic activity">
    <reaction evidence="1">
        <text>DNA(n) + a 2'-deoxyribonucleoside 5'-triphosphate = DNA(n+1) + diphosphate</text>
        <dbReference type="Rhea" id="RHEA:22508"/>
        <dbReference type="Rhea" id="RHEA-COMP:17339"/>
        <dbReference type="Rhea" id="RHEA-COMP:17340"/>
        <dbReference type="ChEBI" id="CHEBI:33019"/>
        <dbReference type="ChEBI" id="CHEBI:61560"/>
        <dbReference type="ChEBI" id="CHEBI:173112"/>
        <dbReference type="EC" id="2.7.7.49"/>
    </reaction>
</comment>
<dbReference type="GO" id="GO:0003720">
    <property type="term" value="F:telomerase activity"/>
    <property type="evidence" value="ECO:0007669"/>
    <property type="project" value="InterPro"/>
</dbReference>
<keyword evidence="1" id="KW-0460">Magnesium</keyword>
<evidence type="ECO:0000256" key="1">
    <source>
        <dbReference type="RuleBase" id="RU365061"/>
    </source>
</evidence>
<dbReference type="WBParaSite" id="nRc.2.0.1.t32054-RA">
    <property type="protein sequence ID" value="nRc.2.0.1.t32054-RA"/>
    <property type="gene ID" value="nRc.2.0.1.g32054"/>
</dbReference>
<comment type="subcellular location">
    <subcellularLocation>
        <location evidence="1">Nucleus</location>
    </subcellularLocation>
    <subcellularLocation>
        <location evidence="1">Chromosome</location>
        <location evidence="1">Telomere</location>
    </subcellularLocation>
</comment>
<keyword evidence="1" id="KW-0808">Transferase</keyword>
<dbReference type="InterPro" id="IPR000477">
    <property type="entry name" value="RT_dom"/>
</dbReference>
<name>A0A915K162_ROMCU</name>
<dbReference type="PANTHER" id="PTHR12066">
    <property type="entry name" value="TELOMERASE REVERSE TRANSCRIPTASE"/>
    <property type="match status" value="1"/>
</dbReference>
<dbReference type="InterPro" id="IPR049915">
    <property type="entry name" value="TERT_TEN"/>
</dbReference>
<keyword evidence="1" id="KW-0479">Metal-binding</keyword>
<feature type="domain" description="Reverse transcriptase" evidence="2">
    <location>
        <begin position="267"/>
        <end position="609"/>
    </location>
</feature>
<dbReference type="PRINTS" id="PR01365">
    <property type="entry name" value="TELOMERASERT"/>
</dbReference>
<dbReference type="GO" id="GO:0000781">
    <property type="term" value="C:chromosome, telomeric region"/>
    <property type="evidence" value="ECO:0007669"/>
    <property type="project" value="UniProtKB-SubCell"/>
</dbReference>
<dbReference type="PANTHER" id="PTHR12066:SF0">
    <property type="entry name" value="TELOMERASE REVERSE TRANSCRIPTASE"/>
    <property type="match status" value="1"/>
</dbReference>
<dbReference type="PROSITE" id="PS50878">
    <property type="entry name" value="RT_POL"/>
    <property type="match status" value="1"/>
</dbReference>
<comment type="similarity">
    <text evidence="1">Belongs to the reverse transcriptase family. Telomerase subfamily.</text>
</comment>
<evidence type="ECO:0000313" key="3">
    <source>
        <dbReference type="Proteomes" id="UP000887565"/>
    </source>
</evidence>
<evidence type="ECO:0000313" key="4">
    <source>
        <dbReference type="WBParaSite" id="nRc.2.0.1.t32054-RA"/>
    </source>
</evidence>
<dbReference type="Gene3D" id="3.30.70.2630">
    <property type="match status" value="1"/>
</dbReference>
<evidence type="ECO:0000259" key="2">
    <source>
        <dbReference type="PROSITE" id="PS50878"/>
    </source>
</evidence>
<protein>
    <recommendedName>
        <fullName evidence="1">Telomerase reverse transcriptase</fullName>
        <ecNumber evidence="1">2.7.7.49</ecNumber>
    </recommendedName>
    <alternativeName>
        <fullName evidence="1">Telomerase catalytic subunit</fullName>
    </alternativeName>
</protein>
<dbReference type="AlphaFoldDB" id="A0A915K162"/>
<keyword evidence="1" id="KW-0779">Telomere</keyword>
<keyword evidence="3" id="KW-1185">Reference proteome</keyword>
<sequence>MIIIMNWRLQRNRRVKWGEFDQSVAFDNYLKSAESRILTPTSAIMDILKLHYVYCQPVISIFDHNHKLPKKMAEFENFYRFLRSTFLCSSKAINEWVTPGYSNNIDQCSKVDNVPCTLFVKELRRFNHALVELYSEADLIFDFKKLNTSNFRHLYKILGDRLFERLLQDFDIFIRLDQNRYAQIVGSDLSKKASTLIREISNRNYIYCPMNFTKCCDLDLKSLSAMYCENGHEFKSPPRIKLGYCLRNSKPLWSIIRRKMATKMKNCFMRSKNNRDMFGPFAYKYIPKVSGFRPILLNYMINDRKIEKMNNVLKPYLAILHDCFSKNPHLIGQQQSYFTMIKTIWRSFKENYSYNYGDMLSRKLYFVKADLESCFDSLLHKKLLIILENNLKPALSPIYAVQKFCILAKKNGELFRRYLFTAWPLDRGIGDPKKEILNFMKRRHLSDHSSKRSNRNNCIIVTNREQSLPVIHRDELIQILRRFICENVVKLCRRFYLRKRGVAQGSTISVALCNLYMADFERRKLKEFIVEPNRDLLMRHVDDYLYVTPDKDRAVKFARSMLAGCPDYGLKSSIGKMSINFDRENFFNDFVDGAKIAVFRHASWCGLNFDSFTAEISSDDERWLRSDDFRDFITINYCKNADRFVLSRLNHYLAARNHEICFDDRINSPLVIRRNIRRAFIFLARCYQSFSISFTNKRLKISCDVVAASLAKKMYILLTKSSSKKKSSFTVKFCKPSSNEHIEFFWQFASEILAWYRFVKQPFYVISCGPCVKDKDSEIIAWFGFPCVPSVSNEIRDHRKPDYYEKHF</sequence>
<dbReference type="Pfam" id="PF00078">
    <property type="entry name" value="RVT_1"/>
    <property type="match status" value="1"/>
</dbReference>
<dbReference type="Proteomes" id="UP000887565">
    <property type="component" value="Unplaced"/>
</dbReference>
<dbReference type="GO" id="GO:0042162">
    <property type="term" value="F:telomeric DNA binding"/>
    <property type="evidence" value="ECO:0007669"/>
    <property type="project" value="TreeGrafter"/>
</dbReference>
<keyword evidence="1" id="KW-0158">Chromosome</keyword>
<proteinExistence type="inferred from homology"/>
<dbReference type="GO" id="GO:0070034">
    <property type="term" value="F:telomerase RNA binding"/>
    <property type="evidence" value="ECO:0007669"/>
    <property type="project" value="TreeGrafter"/>
</dbReference>
<accession>A0A915K162</accession>
<dbReference type="GO" id="GO:0007004">
    <property type="term" value="P:telomere maintenance via telomerase"/>
    <property type="evidence" value="ECO:0007669"/>
    <property type="project" value="TreeGrafter"/>
</dbReference>
<comment type="function">
    <text evidence="1">Telomerase is a ribonucleoprotein enzyme essential for the replication of chromosome termini in most eukaryotes. It elongates telomeres. It is a reverse transcriptase that adds simple sequence repeats to chromosome ends by copying a template sequence within the RNA component of the enzyme.</text>
</comment>
<reference evidence="4" key="1">
    <citation type="submission" date="2022-11" db="UniProtKB">
        <authorList>
            <consortium name="WormBaseParasite"/>
        </authorList>
    </citation>
    <scope>IDENTIFICATION</scope>
</reference>
<keyword evidence="1" id="KW-0539">Nucleus</keyword>
<keyword evidence="1" id="KW-0548">Nucleotidyltransferase</keyword>